<gene>
    <name evidence="1" type="ORF">RRG08_048211</name>
</gene>
<reference evidence="1" key="1">
    <citation type="journal article" date="2023" name="G3 (Bethesda)">
        <title>A reference genome for the long-term kleptoplast-retaining sea slug Elysia crispata morphotype clarki.</title>
        <authorList>
            <person name="Eastman K.E."/>
            <person name="Pendleton A.L."/>
            <person name="Shaikh M.A."/>
            <person name="Suttiyut T."/>
            <person name="Ogas R."/>
            <person name="Tomko P."/>
            <person name="Gavelis G."/>
            <person name="Widhalm J.R."/>
            <person name="Wisecaver J.H."/>
        </authorList>
    </citation>
    <scope>NUCLEOTIDE SEQUENCE</scope>
    <source>
        <strain evidence="1">ECLA1</strain>
    </source>
</reference>
<protein>
    <submittedName>
        <fullName evidence="1">Uncharacterized protein</fullName>
    </submittedName>
</protein>
<accession>A0AAE1CQ06</accession>
<name>A0AAE1CQ06_9GAST</name>
<sequence>MEPGTPSLGAATSSIFPAMRMRPASAQPHPCRITFNKRGATERALCTRRHKFRSLIKPECRALSHIKGFSLIPAG</sequence>
<organism evidence="1 2">
    <name type="scientific">Elysia crispata</name>
    <name type="common">lettuce slug</name>
    <dbReference type="NCBI Taxonomy" id="231223"/>
    <lineage>
        <taxon>Eukaryota</taxon>
        <taxon>Metazoa</taxon>
        <taxon>Spiralia</taxon>
        <taxon>Lophotrochozoa</taxon>
        <taxon>Mollusca</taxon>
        <taxon>Gastropoda</taxon>
        <taxon>Heterobranchia</taxon>
        <taxon>Euthyneura</taxon>
        <taxon>Panpulmonata</taxon>
        <taxon>Sacoglossa</taxon>
        <taxon>Placobranchoidea</taxon>
        <taxon>Plakobranchidae</taxon>
        <taxon>Elysia</taxon>
    </lineage>
</organism>
<dbReference type="Proteomes" id="UP001283361">
    <property type="component" value="Unassembled WGS sequence"/>
</dbReference>
<evidence type="ECO:0000313" key="2">
    <source>
        <dbReference type="Proteomes" id="UP001283361"/>
    </source>
</evidence>
<proteinExistence type="predicted"/>
<evidence type="ECO:0000313" key="1">
    <source>
        <dbReference type="EMBL" id="KAK3727110.1"/>
    </source>
</evidence>
<dbReference type="EMBL" id="JAWDGP010007257">
    <property type="protein sequence ID" value="KAK3727110.1"/>
    <property type="molecule type" value="Genomic_DNA"/>
</dbReference>
<dbReference type="AlphaFoldDB" id="A0AAE1CQ06"/>
<keyword evidence="2" id="KW-1185">Reference proteome</keyword>
<comment type="caution">
    <text evidence="1">The sequence shown here is derived from an EMBL/GenBank/DDBJ whole genome shotgun (WGS) entry which is preliminary data.</text>
</comment>